<accession>A0A177WWU1</accession>
<dbReference type="STRING" id="403673.A0A177WWU1"/>
<dbReference type="VEuPathDB" id="FungiDB:BDEG_27607"/>
<dbReference type="EMBL" id="DS022312">
    <property type="protein sequence ID" value="OAJ44372.1"/>
    <property type="molecule type" value="Genomic_DNA"/>
</dbReference>
<dbReference type="GO" id="GO:0016197">
    <property type="term" value="P:endosomal transport"/>
    <property type="evidence" value="ECO:0007669"/>
    <property type="project" value="TreeGrafter"/>
</dbReference>
<dbReference type="AlphaFoldDB" id="A0A177WWU1"/>
<dbReference type="OrthoDB" id="294052at2759"/>
<sequence>MSTFAWLINQASGMLIGTDALSHSTSESKPTGGAAIDRHSFEFLRTLEPRVHKILTLSALQLGKPQVQADFAADMRDLAEVLVWSDNRNLDDCFALFIEKNVHQVLLNILKHAADFDGIILAVLRFFNVFLESVKSGNIMYFMLSNYYINDIISVPLNVENEEILSYFVTLLKNISNKLNSRTIQLLFNQARFRFESWIIRAMPIRIPANNLYLTLQKARSYPLFSQATIYHYHQESMVRVGVRTIILNLLNVNDPETLDFIIQDRLYFIGVVDHMAGILQSLCGFMEVKSHADSQEQLGLFLEYLEYLNEIFSLELENASKPLAAAFLERIVVASLMEKLFKGGDSTAVAIFILTRILAGGICYQPLTDFIVELLFSTKPATPKDALSPSDSSFSRASSILSVGSSLDINSNTSARQLLMGNLSLKSDMQHMMLTLALLYTIVTSNVSHNVLDSAKLLSAKVRKTKSIMSSLMDLEDPIDTVGNSTSPVSLQSDTKDMFLECDFKLVDRLVAILAAEEIFTYPLFISQLNSFTQSTTRFKTALDIDASMCMDIYEFETQQTALSLDYIISNGNYLIQSYNQSSLSADSTNLIPLSIAVKTWLLFYDCLCKIGMRRAILPPAFDWASQPVLPNWSVCDIAPCVVQKTENGLTYPPENRYFVECETHFVLAEPLSRKHQQERATTDIAAVCQYMRWPRIQIELVGADLYAVDVLEVQPIFSDTSIQRVTSGLYGFQVIVGSKTTWRGRLVFGANDAQERVRGFIAQQQSAAILAWKRNIEHLLEQLRWRYA</sequence>
<name>A0A177WWU1_BATDL</name>
<dbReference type="Proteomes" id="UP000077115">
    <property type="component" value="Unassembled WGS sequence"/>
</dbReference>
<protein>
    <recommendedName>
        <fullName evidence="2">FPL domain-containing protein</fullName>
    </recommendedName>
</protein>
<dbReference type="PANTHER" id="PTHR21481">
    <property type="entry name" value="PROTEIN CLEC16A"/>
    <property type="match status" value="1"/>
</dbReference>
<dbReference type="GO" id="GO:0006914">
    <property type="term" value="P:autophagy"/>
    <property type="evidence" value="ECO:0007669"/>
    <property type="project" value="UniProtKB-KW"/>
</dbReference>
<organism evidence="3 4">
    <name type="scientific">Batrachochytrium dendrobatidis (strain JEL423)</name>
    <dbReference type="NCBI Taxonomy" id="403673"/>
    <lineage>
        <taxon>Eukaryota</taxon>
        <taxon>Fungi</taxon>
        <taxon>Fungi incertae sedis</taxon>
        <taxon>Chytridiomycota</taxon>
        <taxon>Chytridiomycota incertae sedis</taxon>
        <taxon>Chytridiomycetes</taxon>
        <taxon>Rhizophydiales</taxon>
        <taxon>Rhizophydiales incertae sedis</taxon>
        <taxon>Batrachochytrium</taxon>
    </lineage>
</organism>
<feature type="domain" description="FPL" evidence="2">
    <location>
        <begin position="75"/>
        <end position="250"/>
    </location>
</feature>
<reference evidence="3 4" key="1">
    <citation type="submission" date="2006-10" db="EMBL/GenBank/DDBJ databases">
        <title>The Genome Sequence of Batrachochytrium dendrobatidis JEL423.</title>
        <authorList>
            <consortium name="The Broad Institute Genome Sequencing Platform"/>
            <person name="Birren B."/>
            <person name="Lander E."/>
            <person name="Galagan J."/>
            <person name="Cuomo C."/>
            <person name="Devon K."/>
            <person name="Jaffe D."/>
            <person name="Butler J."/>
            <person name="Alvarez P."/>
            <person name="Gnerre S."/>
            <person name="Grabherr M."/>
            <person name="Kleber M."/>
            <person name="Mauceli E."/>
            <person name="Brockman W."/>
            <person name="Young S."/>
            <person name="LaButti K."/>
            <person name="Sykes S."/>
            <person name="DeCaprio D."/>
            <person name="Crawford M."/>
            <person name="Koehrsen M."/>
            <person name="Engels R."/>
            <person name="Montgomery P."/>
            <person name="Pearson M."/>
            <person name="Howarth C."/>
            <person name="Larson L."/>
            <person name="White J."/>
            <person name="O'Leary S."/>
            <person name="Kodira C."/>
            <person name="Zeng Q."/>
            <person name="Yandava C."/>
            <person name="Alvarado L."/>
            <person name="Longcore J."/>
            <person name="James T."/>
        </authorList>
    </citation>
    <scope>NUCLEOTIDE SEQUENCE [LARGE SCALE GENOMIC DNA]</scope>
    <source>
        <strain evidence="3 4">JEL423</strain>
    </source>
</reference>
<evidence type="ECO:0000259" key="2">
    <source>
        <dbReference type="Pfam" id="PF09758"/>
    </source>
</evidence>
<dbReference type="GO" id="GO:1901096">
    <property type="term" value="P:regulation of autophagosome maturation"/>
    <property type="evidence" value="ECO:0007669"/>
    <property type="project" value="TreeGrafter"/>
</dbReference>
<evidence type="ECO:0000313" key="4">
    <source>
        <dbReference type="Proteomes" id="UP000077115"/>
    </source>
</evidence>
<dbReference type="PANTHER" id="PTHR21481:SF0">
    <property type="entry name" value="PROTEIN CLEC16A"/>
    <property type="match status" value="1"/>
</dbReference>
<dbReference type="GO" id="GO:0007034">
    <property type="term" value="P:vacuolar transport"/>
    <property type="evidence" value="ECO:0007669"/>
    <property type="project" value="TreeGrafter"/>
</dbReference>
<dbReference type="GO" id="GO:0005794">
    <property type="term" value="C:Golgi apparatus"/>
    <property type="evidence" value="ECO:0007669"/>
    <property type="project" value="TreeGrafter"/>
</dbReference>
<proteinExistence type="predicted"/>
<dbReference type="Pfam" id="PF09758">
    <property type="entry name" value="FPL"/>
    <property type="match status" value="1"/>
</dbReference>
<evidence type="ECO:0000256" key="1">
    <source>
        <dbReference type="ARBA" id="ARBA00023006"/>
    </source>
</evidence>
<dbReference type="InterPro" id="IPR019155">
    <property type="entry name" value="CLEC16A/TT9_N"/>
</dbReference>
<gene>
    <name evidence="3" type="ORF">BDEG_27607</name>
</gene>
<dbReference type="InterPro" id="IPR039272">
    <property type="entry name" value="CLEC16A/TT9"/>
</dbReference>
<dbReference type="GO" id="GO:0005770">
    <property type="term" value="C:late endosome"/>
    <property type="evidence" value="ECO:0007669"/>
    <property type="project" value="TreeGrafter"/>
</dbReference>
<keyword evidence="1" id="KW-0072">Autophagy</keyword>
<reference evidence="3 4" key="2">
    <citation type="submission" date="2016-05" db="EMBL/GenBank/DDBJ databases">
        <title>Lineage-specific infection strategies underlie the spectrum of fungal disease in amphibians.</title>
        <authorList>
            <person name="Cuomo C.A."/>
            <person name="Farrer R.A."/>
            <person name="James T."/>
            <person name="Longcore J."/>
            <person name="Birren B."/>
        </authorList>
    </citation>
    <scope>NUCLEOTIDE SEQUENCE [LARGE SCALE GENOMIC DNA]</scope>
    <source>
        <strain evidence="3 4">JEL423</strain>
    </source>
</reference>
<evidence type="ECO:0000313" key="3">
    <source>
        <dbReference type="EMBL" id="OAJ44372.1"/>
    </source>
</evidence>